<proteinExistence type="predicted"/>
<dbReference type="Proteomes" id="UP000755104">
    <property type="component" value="Unassembled WGS sequence"/>
</dbReference>
<evidence type="ECO:0008006" key="3">
    <source>
        <dbReference type="Google" id="ProtNLM"/>
    </source>
</evidence>
<dbReference type="Pfam" id="PF05019">
    <property type="entry name" value="Coq4"/>
    <property type="match status" value="1"/>
</dbReference>
<reference evidence="1 2" key="1">
    <citation type="submission" date="2021-08" db="EMBL/GenBank/DDBJ databases">
        <title>Comparative Genomics Analysis of the Genus Qipengyuania Reveals Extensive Genetic Diversity and Metabolic Versatility, Including the Description of Fifteen Novel Species.</title>
        <authorList>
            <person name="Liu Y."/>
        </authorList>
    </citation>
    <scope>NUCLEOTIDE SEQUENCE [LARGE SCALE GENOMIC DNA]</scope>
    <source>
        <strain evidence="1 2">6D47A</strain>
    </source>
</reference>
<name>A0ABS7J235_9SPHN</name>
<accession>A0ABS7J235</accession>
<dbReference type="InterPro" id="IPR007715">
    <property type="entry name" value="Coq4"/>
</dbReference>
<dbReference type="PANTHER" id="PTHR12922:SF7">
    <property type="entry name" value="UBIQUINONE BIOSYNTHESIS PROTEIN COQ4 HOMOLOG, MITOCHONDRIAL"/>
    <property type="match status" value="1"/>
</dbReference>
<dbReference type="PANTHER" id="PTHR12922">
    <property type="entry name" value="UBIQUINONE BIOSYNTHESIS PROTEIN"/>
    <property type="match status" value="1"/>
</dbReference>
<dbReference type="EMBL" id="JAIGNO010000001">
    <property type="protein sequence ID" value="MBX7481388.1"/>
    <property type="molecule type" value="Genomic_DNA"/>
</dbReference>
<comment type="caution">
    <text evidence="1">The sequence shown here is derived from an EMBL/GenBank/DDBJ whole genome shotgun (WGS) entry which is preliminary data.</text>
</comment>
<gene>
    <name evidence="1" type="ORF">K3174_02500</name>
</gene>
<evidence type="ECO:0000313" key="1">
    <source>
        <dbReference type="EMBL" id="MBX7481388.1"/>
    </source>
</evidence>
<protein>
    <recommendedName>
        <fullName evidence="3">Ubiquinone biosynthesis protein</fullName>
    </recommendedName>
</protein>
<keyword evidence="2" id="KW-1185">Reference proteome</keyword>
<sequence length="282" mass="31870">MNTTTNGAFASVDLETARDGTPLRHPHRPKTRYRPLAALRHFHELLKDKENTAEVFKIYNALPSSQFIPRVRALTLSQHGEALRTSEPFLPPILDDHDALRKMPRGSVAHAYCDFMEQEGLSAAGLVEEFEKVGRPVYDDLVQWFGSRQRDTHDLMHVLTGYGRDALGEQCVLLFTHGQSPSQGHLLLGYAGSVHLKKMVKSEAPIMKAVRQAHRIGRACPPLVGLSIRELLIKDLRQARVELNIPEPHWYHECHRIWREEGVDPYDLLARQQGMTKVAAAA</sequence>
<evidence type="ECO:0000313" key="2">
    <source>
        <dbReference type="Proteomes" id="UP000755104"/>
    </source>
</evidence>
<organism evidence="1 2">
    <name type="scientific">Qipengyuania qiaonensis</name>
    <dbReference type="NCBI Taxonomy" id="2867240"/>
    <lineage>
        <taxon>Bacteria</taxon>
        <taxon>Pseudomonadati</taxon>
        <taxon>Pseudomonadota</taxon>
        <taxon>Alphaproteobacteria</taxon>
        <taxon>Sphingomonadales</taxon>
        <taxon>Erythrobacteraceae</taxon>
        <taxon>Qipengyuania</taxon>
    </lineage>
</organism>